<dbReference type="Pfam" id="PF00668">
    <property type="entry name" value="Condensation"/>
    <property type="match status" value="1"/>
</dbReference>
<dbReference type="PANTHER" id="PTHR45398:SF1">
    <property type="entry name" value="ENZYME, PUTATIVE (JCVI)-RELATED"/>
    <property type="match status" value="1"/>
</dbReference>
<organism evidence="2 3">
    <name type="scientific">Kutzneria buriramensis</name>
    <dbReference type="NCBI Taxonomy" id="1045776"/>
    <lineage>
        <taxon>Bacteria</taxon>
        <taxon>Bacillati</taxon>
        <taxon>Actinomycetota</taxon>
        <taxon>Actinomycetes</taxon>
        <taxon>Pseudonocardiales</taxon>
        <taxon>Pseudonocardiaceae</taxon>
        <taxon>Kutzneria</taxon>
    </lineage>
</organism>
<dbReference type="InterPro" id="IPR001242">
    <property type="entry name" value="Condensation_dom"/>
</dbReference>
<evidence type="ECO:0000259" key="1">
    <source>
        <dbReference type="Pfam" id="PF00668"/>
    </source>
</evidence>
<dbReference type="InterPro" id="IPR023213">
    <property type="entry name" value="CAT-like_dom_sf"/>
</dbReference>
<dbReference type="SUPFAM" id="SSF52777">
    <property type="entry name" value="CoA-dependent acyltransferases"/>
    <property type="match status" value="2"/>
</dbReference>
<feature type="domain" description="Condensation" evidence="1">
    <location>
        <begin position="44"/>
        <end position="313"/>
    </location>
</feature>
<accession>A0A3E0GWA6</accession>
<reference evidence="2 3" key="1">
    <citation type="submission" date="2018-08" db="EMBL/GenBank/DDBJ databases">
        <title>Genomic Encyclopedia of Archaeal and Bacterial Type Strains, Phase II (KMG-II): from individual species to whole genera.</title>
        <authorList>
            <person name="Goeker M."/>
        </authorList>
    </citation>
    <scope>NUCLEOTIDE SEQUENCE [LARGE SCALE GENOMIC DNA]</scope>
    <source>
        <strain evidence="2 3">DSM 45791</strain>
    </source>
</reference>
<dbReference type="PANTHER" id="PTHR45398">
    <property type="match status" value="1"/>
</dbReference>
<comment type="caution">
    <text evidence="2">The sequence shown here is derived from an EMBL/GenBank/DDBJ whole genome shotgun (WGS) entry which is preliminary data.</text>
</comment>
<keyword evidence="3" id="KW-1185">Reference proteome</keyword>
<name>A0A3E0GWA6_9PSEU</name>
<gene>
    <name evidence="2" type="ORF">BCF44_12629</name>
</gene>
<dbReference type="AlphaFoldDB" id="A0A3E0GWA6"/>
<protein>
    <submittedName>
        <fullName evidence="2">Non-ribosomal peptide synthase protein (TIGR01720 family)</fullName>
    </submittedName>
</protein>
<evidence type="ECO:0000313" key="2">
    <source>
        <dbReference type="EMBL" id="REH28587.1"/>
    </source>
</evidence>
<proteinExistence type="predicted"/>
<evidence type="ECO:0000313" key="3">
    <source>
        <dbReference type="Proteomes" id="UP000256269"/>
    </source>
</evidence>
<dbReference type="EMBL" id="QUNO01000026">
    <property type="protein sequence ID" value="REH28587.1"/>
    <property type="molecule type" value="Genomic_DNA"/>
</dbReference>
<dbReference type="Gene3D" id="3.30.559.30">
    <property type="entry name" value="Nonribosomal peptide synthetase, condensation domain"/>
    <property type="match status" value="1"/>
</dbReference>
<sequence>MFEHQAVETLAKVAGSAWGTVVGDPVNQLPLTPVMHWLFARDGSFNHLSQSVLLTVPKGVDVLHITTAIDTLLGRHDMLRAQLESGTLRVRPLGAIRASDVLQRCIANSGLCEAVATQSRIAVAALNPAAGVMMRATWFDRGVDRSSRLLLTLHQLVVDGASWRILMADLALMWAGRSLRPVGTSFQTWARSLPARARSTAGLNRWLEVGAGAGGRLDCRPLDPTLDIMATMRSLNATLPPEQTGRLIETAPAASGSQITDVLLTALVRAIGQDHLLVDVETHGRDELDPEMDLTRTVGWFTAVHPVRLRLGGHHVHGGDPVDYGLLRWLNPDTGPTLAALPSAQITFSYLGRITAPGDGDWTLAPESAVVASGMDMRLACTHVLDVTVIVRDSADGPEVNATWTWPSRLLSQGRVESLVGCWLRELGLLARDARAR</sequence>
<dbReference type="GO" id="GO:0008610">
    <property type="term" value="P:lipid biosynthetic process"/>
    <property type="evidence" value="ECO:0007669"/>
    <property type="project" value="UniProtKB-ARBA"/>
</dbReference>
<dbReference type="Gene3D" id="3.30.559.10">
    <property type="entry name" value="Chloramphenicol acetyltransferase-like domain"/>
    <property type="match status" value="1"/>
</dbReference>
<dbReference type="Proteomes" id="UP000256269">
    <property type="component" value="Unassembled WGS sequence"/>
</dbReference>
<dbReference type="GO" id="GO:0003824">
    <property type="term" value="F:catalytic activity"/>
    <property type="evidence" value="ECO:0007669"/>
    <property type="project" value="InterPro"/>
</dbReference>